<evidence type="ECO:0000313" key="1">
    <source>
        <dbReference type="EMBL" id="MBS5589064.1"/>
    </source>
</evidence>
<gene>
    <name evidence="1" type="ORF">KHX14_09735</name>
</gene>
<proteinExistence type="predicted"/>
<name>A0A943EJ40_9FIRM</name>
<comment type="caution">
    <text evidence="1">The sequence shown here is derived from an EMBL/GenBank/DDBJ whole genome shotgun (WGS) entry which is preliminary data.</text>
</comment>
<dbReference type="Gene3D" id="1.10.8.200">
    <property type="entry name" value="Replisome organizer (g39p helicase loader/inhibitor protein)"/>
    <property type="match status" value="1"/>
</dbReference>
<dbReference type="Proteomes" id="UP000751224">
    <property type="component" value="Unassembled WGS sequence"/>
</dbReference>
<dbReference type="AlphaFoldDB" id="A0A943EJ40"/>
<evidence type="ECO:0000313" key="2">
    <source>
        <dbReference type="Proteomes" id="UP000751224"/>
    </source>
</evidence>
<accession>A0A943EJ40</accession>
<reference evidence="1" key="1">
    <citation type="submission" date="2021-02" db="EMBL/GenBank/DDBJ databases">
        <title>Infant gut strain persistence is associated with maternal origin, phylogeny, and functional potential including surface adhesion and iron acquisition.</title>
        <authorList>
            <person name="Lou Y.C."/>
        </authorList>
    </citation>
    <scope>NUCLEOTIDE SEQUENCE</scope>
    <source>
        <strain evidence="1">L3_108_000G1_dasL3_108_000G1_metabat.metabat.11</strain>
    </source>
</reference>
<sequence>MEKSEITEILKFMNALYPNRKLQIDSVTKDVWYNMLCEYSLTDVKDAITRLASSNTYIPNLPEIVKSIQPSLRFEIETLSNNYAIYVRSPNVMYPFKFKDKKMANEFLAKLKNYNLDEDTVRDMYAEHINSNCERIVTTINNVPLNNRFSYK</sequence>
<protein>
    <recommendedName>
        <fullName evidence="3">Replicative helicase inhibitor G39P N-terminal domain-containing protein</fullName>
    </recommendedName>
</protein>
<evidence type="ECO:0008006" key="3">
    <source>
        <dbReference type="Google" id="ProtNLM"/>
    </source>
</evidence>
<dbReference type="EMBL" id="JAGZCC010000078">
    <property type="protein sequence ID" value="MBS5589064.1"/>
    <property type="molecule type" value="Genomic_DNA"/>
</dbReference>
<dbReference type="RefSeq" id="WP_303888053.1">
    <property type="nucleotide sequence ID" value="NZ_JAGZCC010000078.1"/>
</dbReference>
<organism evidence="1 2">
    <name type="scientific">Thomasclavelia spiroformis</name>
    <dbReference type="NCBI Taxonomy" id="29348"/>
    <lineage>
        <taxon>Bacteria</taxon>
        <taxon>Bacillati</taxon>
        <taxon>Bacillota</taxon>
        <taxon>Erysipelotrichia</taxon>
        <taxon>Erysipelotrichales</taxon>
        <taxon>Coprobacillaceae</taxon>
        <taxon>Thomasclavelia</taxon>
    </lineage>
</organism>